<name>A0ABT2MLU4_9CYAN</name>
<dbReference type="EMBL" id="JAMXFF010000003">
    <property type="protein sequence ID" value="MCT7965462.1"/>
    <property type="molecule type" value="Genomic_DNA"/>
</dbReference>
<feature type="domain" description="DUF403" evidence="1">
    <location>
        <begin position="1"/>
        <end position="310"/>
    </location>
</feature>
<reference evidence="2 3" key="1">
    <citation type="journal article" date="2022" name="Front. Microbiol.">
        <title>High genomic differentiation and limited gene flow indicate recent cryptic speciation within the genus Laspinema (cyanobacteria).</title>
        <authorList>
            <person name="Stanojkovic A."/>
            <person name="Skoupy S."/>
            <person name="Skaloud P."/>
            <person name="Dvorak P."/>
        </authorList>
    </citation>
    <scope>NUCLEOTIDE SEQUENCE [LARGE SCALE GENOMIC DNA]</scope>
    <source>
        <strain evidence="2 3">D2a</strain>
    </source>
</reference>
<proteinExistence type="predicted"/>
<evidence type="ECO:0000259" key="1">
    <source>
        <dbReference type="Pfam" id="PF04168"/>
    </source>
</evidence>
<sequence length="340" mass="39104">MLSRVANSIYWLNRYVERAENIARFIDVNLNLILDSPTGMTQQWEPLVKITGDAPLFQERYGEVLPENVIQFLAFDRDYPNSILSCLQIARENARSVREVISSEMWEQVNAFYMMVKEAAPKQNLGSLHDFFTQVKLASHLFSGIMDATMTHNEGWHFGQIGRLLERADKTSRILDVKYYILLPSVHDVGTTLDEIQWMSLLRSASAYEMYRKREHRINPTLVAEFLILDREFPRSIRFCFLNAERSLHEITGTPVGTWRDQAERALGRLRSQLEYMTIADIFETGLHEFINTLQEQLNGVGQSIFNAYFALEPAVEAVEEIKPISSIQTQTQTQTAIGS</sequence>
<dbReference type="PANTHER" id="PTHR34595">
    <property type="entry name" value="BLR5612 PROTEIN"/>
    <property type="match status" value="1"/>
</dbReference>
<evidence type="ECO:0000313" key="3">
    <source>
        <dbReference type="Proteomes" id="UP001525890"/>
    </source>
</evidence>
<keyword evidence="3" id="KW-1185">Reference proteome</keyword>
<organism evidence="2 3">
    <name type="scientific">Laspinema palackyanum D2a</name>
    <dbReference type="NCBI Taxonomy" id="2953684"/>
    <lineage>
        <taxon>Bacteria</taxon>
        <taxon>Bacillati</taxon>
        <taxon>Cyanobacteriota</taxon>
        <taxon>Cyanophyceae</taxon>
        <taxon>Oscillatoriophycideae</taxon>
        <taxon>Oscillatoriales</taxon>
        <taxon>Laspinemataceae</taxon>
        <taxon>Laspinema</taxon>
        <taxon>Laspinema palackyanum</taxon>
    </lineage>
</organism>
<protein>
    <submittedName>
        <fullName evidence="2">Alpha-E domain-containing protein</fullName>
    </submittedName>
</protein>
<comment type="caution">
    <text evidence="2">The sequence shown here is derived from an EMBL/GenBank/DDBJ whole genome shotgun (WGS) entry which is preliminary data.</text>
</comment>
<gene>
    <name evidence="2" type="ORF">NG799_03835</name>
</gene>
<dbReference type="InterPro" id="IPR051680">
    <property type="entry name" value="ATP-dep_Glu-Cys_Ligase-2"/>
</dbReference>
<dbReference type="PANTHER" id="PTHR34595:SF7">
    <property type="entry name" value="SLL1039 PROTEIN"/>
    <property type="match status" value="1"/>
</dbReference>
<accession>A0ABT2MLU4</accession>
<dbReference type="Pfam" id="PF04168">
    <property type="entry name" value="Alpha-E"/>
    <property type="match status" value="1"/>
</dbReference>
<dbReference type="Proteomes" id="UP001525890">
    <property type="component" value="Unassembled WGS sequence"/>
</dbReference>
<dbReference type="InterPro" id="IPR007296">
    <property type="entry name" value="DUF403"/>
</dbReference>
<dbReference type="RefSeq" id="WP_368005152.1">
    <property type="nucleotide sequence ID" value="NZ_JAMXFF010000003.1"/>
</dbReference>
<evidence type="ECO:0000313" key="2">
    <source>
        <dbReference type="EMBL" id="MCT7965462.1"/>
    </source>
</evidence>